<dbReference type="InterPro" id="IPR002545">
    <property type="entry name" value="CheW-lke_dom"/>
</dbReference>
<proteinExistence type="predicted"/>
<dbReference type="Gene3D" id="2.30.30.40">
    <property type="entry name" value="SH3 Domains"/>
    <property type="match status" value="1"/>
</dbReference>
<dbReference type="InterPro" id="IPR036061">
    <property type="entry name" value="CheW-like_dom_sf"/>
</dbReference>
<dbReference type="InterPro" id="IPR039315">
    <property type="entry name" value="CheW"/>
</dbReference>
<dbReference type="GO" id="GO:0007165">
    <property type="term" value="P:signal transduction"/>
    <property type="evidence" value="ECO:0007669"/>
    <property type="project" value="InterPro"/>
</dbReference>
<dbReference type="GO" id="GO:0005829">
    <property type="term" value="C:cytosol"/>
    <property type="evidence" value="ECO:0007669"/>
    <property type="project" value="TreeGrafter"/>
</dbReference>
<dbReference type="EMBL" id="JANTHZ010000002">
    <property type="protein sequence ID" value="MCS0494870.1"/>
    <property type="molecule type" value="Genomic_DNA"/>
</dbReference>
<evidence type="ECO:0000259" key="1">
    <source>
        <dbReference type="PROSITE" id="PS50851"/>
    </source>
</evidence>
<name>A0A9X2T1C4_9HYPH</name>
<dbReference type="PANTHER" id="PTHR22617">
    <property type="entry name" value="CHEMOTAXIS SENSOR HISTIDINE KINASE-RELATED"/>
    <property type="match status" value="1"/>
</dbReference>
<accession>A0A9X2T1C4</accession>
<comment type="caution">
    <text evidence="2">The sequence shown here is derived from an EMBL/GenBank/DDBJ whole genome shotgun (WGS) entry which is preliminary data.</text>
</comment>
<evidence type="ECO:0000313" key="3">
    <source>
        <dbReference type="Proteomes" id="UP001151088"/>
    </source>
</evidence>
<dbReference type="PANTHER" id="PTHR22617:SF23">
    <property type="entry name" value="CHEMOTAXIS PROTEIN CHEW"/>
    <property type="match status" value="1"/>
</dbReference>
<dbReference type="Gene3D" id="2.40.50.180">
    <property type="entry name" value="CheA-289, Domain 4"/>
    <property type="match status" value="1"/>
</dbReference>
<reference evidence="2" key="1">
    <citation type="submission" date="2022-08" db="EMBL/GenBank/DDBJ databases">
        <authorList>
            <person name="Li F."/>
        </authorList>
    </citation>
    <scope>NUCLEOTIDE SEQUENCE</scope>
    <source>
        <strain evidence="2">MQZ15Z-1</strain>
    </source>
</reference>
<evidence type="ECO:0000313" key="2">
    <source>
        <dbReference type="EMBL" id="MCS0494870.1"/>
    </source>
</evidence>
<dbReference type="Pfam" id="PF01584">
    <property type="entry name" value="CheW"/>
    <property type="match status" value="1"/>
</dbReference>
<gene>
    <name evidence="2" type="ORF">NVS89_07150</name>
</gene>
<dbReference type="PROSITE" id="PS50851">
    <property type="entry name" value="CHEW"/>
    <property type="match status" value="1"/>
</dbReference>
<dbReference type="GO" id="GO:0006935">
    <property type="term" value="P:chemotaxis"/>
    <property type="evidence" value="ECO:0007669"/>
    <property type="project" value="InterPro"/>
</dbReference>
<protein>
    <submittedName>
        <fullName evidence="2">Chemotaxis protein CheW</fullName>
    </submittedName>
</protein>
<dbReference type="AlphaFoldDB" id="A0A9X2T1C4"/>
<organism evidence="2 3">
    <name type="scientific">Ancylobacter mangrovi</name>
    <dbReference type="NCBI Taxonomy" id="2972472"/>
    <lineage>
        <taxon>Bacteria</taxon>
        <taxon>Pseudomonadati</taxon>
        <taxon>Pseudomonadota</taxon>
        <taxon>Alphaproteobacteria</taxon>
        <taxon>Hyphomicrobiales</taxon>
        <taxon>Xanthobacteraceae</taxon>
        <taxon>Ancylobacter</taxon>
    </lineage>
</organism>
<dbReference type="RefSeq" id="WP_258731910.1">
    <property type="nucleotide sequence ID" value="NZ_JANTHZ010000002.1"/>
</dbReference>
<keyword evidence="3" id="KW-1185">Reference proteome</keyword>
<sequence length="149" mass="16336">MLLLPFKIDQVRMALPLEKVLRVEAMVETLPLPRPVPNVAGGMIHGGRFVAIYGLRGKLGYDPRPSEADDCIVLAKARDEVVGIVVDEVAAVIEVPAADVSRYGLERDGETIAGAAVIDDDILLITDLDRFLSDEERLELDAVRREFAQ</sequence>
<dbReference type="Proteomes" id="UP001151088">
    <property type="component" value="Unassembled WGS sequence"/>
</dbReference>
<feature type="domain" description="CheW-like" evidence="1">
    <location>
        <begin position="1"/>
        <end position="137"/>
    </location>
</feature>
<dbReference type="SMART" id="SM00260">
    <property type="entry name" value="CheW"/>
    <property type="match status" value="1"/>
</dbReference>
<dbReference type="SUPFAM" id="SSF50341">
    <property type="entry name" value="CheW-like"/>
    <property type="match status" value="1"/>
</dbReference>